<comment type="caution">
    <text evidence="1">The sequence shown here is derived from an EMBL/GenBank/DDBJ whole genome shotgun (WGS) entry which is preliminary data.</text>
</comment>
<protein>
    <submittedName>
        <fullName evidence="1">Uncharacterized protein</fullName>
    </submittedName>
</protein>
<organism evidence="1 2">
    <name type="scientific">Trichonephila clavipes</name>
    <name type="common">Golden silk orbweaver</name>
    <name type="synonym">Nephila clavipes</name>
    <dbReference type="NCBI Taxonomy" id="2585209"/>
    <lineage>
        <taxon>Eukaryota</taxon>
        <taxon>Metazoa</taxon>
        <taxon>Ecdysozoa</taxon>
        <taxon>Arthropoda</taxon>
        <taxon>Chelicerata</taxon>
        <taxon>Arachnida</taxon>
        <taxon>Araneae</taxon>
        <taxon>Araneomorphae</taxon>
        <taxon>Entelegynae</taxon>
        <taxon>Araneoidea</taxon>
        <taxon>Nephilidae</taxon>
        <taxon>Trichonephila</taxon>
    </lineage>
</organism>
<accession>A0A8X6RKQ1</accession>
<sequence length="171" mass="19473">MLTACRRAWVRILEKAWIEVPNIDQEVNLSLAIVSLDETHESCPQITNTKLFLSYEDGEFEITKKVQINSDDSIISTTKNTDAISSGMDTKISLKKFSPFTQRRNISGSSEQIPAFSSETTLIKGTQYTFYDDNGEKFIIDNADFEEEEEELIDIFNSNLAFVSKNSKFEM</sequence>
<keyword evidence="2" id="KW-1185">Reference proteome</keyword>
<reference evidence="1" key="1">
    <citation type="submission" date="2020-08" db="EMBL/GenBank/DDBJ databases">
        <title>Multicomponent nature underlies the extraordinary mechanical properties of spider dragline silk.</title>
        <authorList>
            <person name="Kono N."/>
            <person name="Nakamura H."/>
            <person name="Mori M."/>
            <person name="Yoshida Y."/>
            <person name="Ohtoshi R."/>
            <person name="Malay A.D."/>
            <person name="Moran D.A.P."/>
            <person name="Tomita M."/>
            <person name="Numata K."/>
            <person name="Arakawa K."/>
        </authorList>
    </citation>
    <scope>NUCLEOTIDE SEQUENCE</scope>
</reference>
<dbReference type="AlphaFoldDB" id="A0A8X6RKQ1"/>
<dbReference type="Proteomes" id="UP000887159">
    <property type="component" value="Unassembled WGS sequence"/>
</dbReference>
<evidence type="ECO:0000313" key="2">
    <source>
        <dbReference type="Proteomes" id="UP000887159"/>
    </source>
</evidence>
<name>A0A8X6RKQ1_TRICX</name>
<gene>
    <name evidence="1" type="ORF">TNCV_2085451</name>
</gene>
<proteinExistence type="predicted"/>
<dbReference type="EMBL" id="BMAU01021189">
    <property type="protein sequence ID" value="GFX95965.1"/>
    <property type="molecule type" value="Genomic_DNA"/>
</dbReference>
<evidence type="ECO:0000313" key="1">
    <source>
        <dbReference type="EMBL" id="GFX95965.1"/>
    </source>
</evidence>